<dbReference type="Proteomes" id="UP000002220">
    <property type="component" value="Chromosome"/>
</dbReference>
<dbReference type="KEGG" id="plm:Plim_2106"/>
<keyword evidence="2" id="KW-1185">Reference proteome</keyword>
<reference evidence="1 2" key="1">
    <citation type="journal article" date="2010" name="Stand. Genomic Sci.">
        <title>Complete genome sequence of Planctomyces limnophilus type strain (Mu 290).</title>
        <authorList>
            <person name="Labutti K."/>
            <person name="Sikorski J."/>
            <person name="Schneider S."/>
            <person name="Nolan M."/>
            <person name="Lucas S."/>
            <person name="Glavina Del Rio T."/>
            <person name="Tice H."/>
            <person name="Cheng J.F."/>
            <person name="Goodwin L."/>
            <person name="Pitluck S."/>
            <person name="Liolios K."/>
            <person name="Ivanova N."/>
            <person name="Mavromatis K."/>
            <person name="Mikhailova N."/>
            <person name="Pati A."/>
            <person name="Chen A."/>
            <person name="Palaniappan K."/>
            <person name="Land M."/>
            <person name="Hauser L."/>
            <person name="Chang Y.J."/>
            <person name="Jeffries C.D."/>
            <person name="Tindall B.J."/>
            <person name="Rohde M."/>
            <person name="Goker M."/>
            <person name="Woyke T."/>
            <person name="Bristow J."/>
            <person name="Eisen J.A."/>
            <person name="Markowitz V."/>
            <person name="Hugenholtz P."/>
            <person name="Kyrpides N.C."/>
            <person name="Klenk H.P."/>
            <person name="Lapidus A."/>
        </authorList>
    </citation>
    <scope>NUCLEOTIDE SEQUENCE [LARGE SCALE GENOMIC DNA]</scope>
    <source>
        <strain evidence="2">ATCC 43296 / DSM 3776 / IFAM 1008 / 290</strain>
    </source>
</reference>
<dbReference type="EMBL" id="CP001744">
    <property type="protein sequence ID" value="ADG67933.1"/>
    <property type="molecule type" value="Genomic_DNA"/>
</dbReference>
<organism evidence="1 2">
    <name type="scientific">Planctopirus limnophila (strain ATCC 43296 / DSM 3776 / IFAM 1008 / Mu 290)</name>
    <name type="common">Planctomyces limnophilus</name>
    <dbReference type="NCBI Taxonomy" id="521674"/>
    <lineage>
        <taxon>Bacteria</taxon>
        <taxon>Pseudomonadati</taxon>
        <taxon>Planctomycetota</taxon>
        <taxon>Planctomycetia</taxon>
        <taxon>Planctomycetales</taxon>
        <taxon>Planctomycetaceae</taxon>
        <taxon>Planctopirus</taxon>
    </lineage>
</organism>
<evidence type="ECO:0000313" key="2">
    <source>
        <dbReference type="Proteomes" id="UP000002220"/>
    </source>
</evidence>
<dbReference type="HOGENOM" id="CLU_1757135_0_0_0"/>
<sequence>MSNQQKLHEHILCLSQSDDWEHARSEWRLYQIYHSETSLTCPCGQYPINEICVIVNQFTNVTTEVGNVCVNNFLQIASNDLFKSVRYVREDAGRSFNVAMIEYAHQQRFINDWEYKFYNDIRRKRALTGRQKEKKIQVNEKILKCITR</sequence>
<dbReference type="AlphaFoldDB" id="D5SMM8"/>
<protein>
    <submittedName>
        <fullName evidence="1">Uncharacterized protein</fullName>
    </submittedName>
</protein>
<name>D5SMM8_PLAL2</name>
<evidence type="ECO:0000313" key="1">
    <source>
        <dbReference type="EMBL" id="ADG67933.1"/>
    </source>
</evidence>
<dbReference type="STRING" id="521674.Plim_2106"/>
<accession>D5SMM8</accession>
<proteinExistence type="predicted"/>
<dbReference type="eggNOG" id="ENOG502ZXQC">
    <property type="taxonomic scope" value="Bacteria"/>
</dbReference>
<gene>
    <name evidence="1" type="ordered locus">Plim_2106</name>
</gene>